<dbReference type="EMBL" id="SIXF01000004">
    <property type="protein sequence ID" value="TBO43483.1"/>
    <property type="molecule type" value="Genomic_DNA"/>
</dbReference>
<dbReference type="RefSeq" id="WP_131029074.1">
    <property type="nucleotide sequence ID" value="NZ_SIXF01000004.1"/>
</dbReference>
<protein>
    <submittedName>
        <fullName evidence="2">DNA-binding protein</fullName>
    </submittedName>
</protein>
<keyword evidence="2" id="KW-0238">DNA-binding</keyword>
<dbReference type="PANTHER" id="PTHR34585:SF22">
    <property type="entry name" value="HELIX-TURN-HELIX DOMAIN-CONTAINING PROTEIN"/>
    <property type="match status" value="1"/>
</dbReference>
<dbReference type="OrthoDB" id="961769at2"/>
<sequence length="91" mass="10874">MEVICFEDRAFYAMVDKLEAYIDSKKPQQPNADKWISGEEAMRMLRISSKTTLQKFRDEGKIRYSQPEKKIILYDADSIRDFIEDFTYETF</sequence>
<keyword evidence="3" id="KW-1185">Reference proteome</keyword>
<accession>A0A4Q9HF77</accession>
<dbReference type="InterPro" id="IPR041657">
    <property type="entry name" value="HTH_17"/>
</dbReference>
<dbReference type="PANTHER" id="PTHR34585">
    <property type="match status" value="1"/>
</dbReference>
<dbReference type="AlphaFoldDB" id="A0A4Q9HF77"/>
<evidence type="ECO:0000313" key="3">
    <source>
        <dbReference type="Proteomes" id="UP000291819"/>
    </source>
</evidence>
<feature type="domain" description="Helix-turn-helix" evidence="1">
    <location>
        <begin position="37"/>
        <end position="84"/>
    </location>
</feature>
<proteinExistence type="predicted"/>
<dbReference type="Pfam" id="PF12728">
    <property type="entry name" value="HTH_17"/>
    <property type="match status" value="1"/>
</dbReference>
<gene>
    <name evidence="2" type="ORF">EYS08_05850</name>
</gene>
<evidence type="ECO:0000313" key="2">
    <source>
        <dbReference type="EMBL" id="TBO43483.1"/>
    </source>
</evidence>
<dbReference type="GO" id="GO:0003677">
    <property type="term" value="F:DNA binding"/>
    <property type="evidence" value="ECO:0007669"/>
    <property type="project" value="UniProtKB-KW"/>
</dbReference>
<organism evidence="2 3">
    <name type="scientific">Pedobacter kyonggii</name>
    <dbReference type="NCBI Taxonomy" id="1926871"/>
    <lineage>
        <taxon>Bacteria</taxon>
        <taxon>Pseudomonadati</taxon>
        <taxon>Bacteroidota</taxon>
        <taxon>Sphingobacteriia</taxon>
        <taxon>Sphingobacteriales</taxon>
        <taxon>Sphingobacteriaceae</taxon>
        <taxon>Pedobacter</taxon>
    </lineage>
</organism>
<reference evidence="2 3" key="1">
    <citation type="submission" date="2019-02" db="EMBL/GenBank/DDBJ databases">
        <title>Pedobacter kyonggii whole genome sequence analysis.</title>
        <authorList>
            <person name="Dahal R.H."/>
        </authorList>
    </citation>
    <scope>NUCLEOTIDE SEQUENCE [LARGE SCALE GENOMIC DNA]</scope>
    <source>
        <strain evidence="2 3">K-4-11-1</strain>
    </source>
</reference>
<dbReference type="Proteomes" id="UP000291819">
    <property type="component" value="Unassembled WGS sequence"/>
</dbReference>
<name>A0A4Q9HF77_9SPHI</name>
<comment type="caution">
    <text evidence="2">The sequence shown here is derived from an EMBL/GenBank/DDBJ whole genome shotgun (WGS) entry which is preliminary data.</text>
</comment>
<evidence type="ECO:0000259" key="1">
    <source>
        <dbReference type="Pfam" id="PF12728"/>
    </source>
</evidence>